<dbReference type="PANTHER" id="PTHR30383">
    <property type="entry name" value="THIOESTERASE 1/PROTEASE 1/LYSOPHOSPHOLIPASE L1"/>
    <property type="match status" value="1"/>
</dbReference>
<evidence type="ECO:0000256" key="1">
    <source>
        <dbReference type="SAM" id="SignalP"/>
    </source>
</evidence>
<accession>A3ZME9</accession>
<dbReference type="Proteomes" id="UP000004358">
    <property type="component" value="Unassembled WGS sequence"/>
</dbReference>
<dbReference type="Gene3D" id="3.40.50.1110">
    <property type="entry name" value="SGNH hydrolase"/>
    <property type="match status" value="1"/>
</dbReference>
<dbReference type="PANTHER" id="PTHR30383:SF5">
    <property type="entry name" value="SGNH HYDROLASE-TYPE ESTERASE DOMAIN-CONTAINING PROTEIN"/>
    <property type="match status" value="1"/>
</dbReference>
<evidence type="ECO:0000259" key="2">
    <source>
        <dbReference type="Pfam" id="PF13472"/>
    </source>
</evidence>
<dbReference type="OrthoDB" id="2513075at2"/>
<dbReference type="HOGENOM" id="CLU_051989_2_1_0"/>
<comment type="caution">
    <text evidence="3">The sequence shown here is derived from an EMBL/GenBank/DDBJ whole genome shotgun (WGS) entry which is preliminary data.</text>
</comment>
<gene>
    <name evidence="3" type="ORF">DSM3645_00370</name>
</gene>
<dbReference type="AlphaFoldDB" id="A3ZME9"/>
<feature type="signal peptide" evidence="1">
    <location>
        <begin position="1"/>
        <end position="21"/>
    </location>
</feature>
<dbReference type="GO" id="GO:0004622">
    <property type="term" value="F:phosphatidylcholine lysophospholipase activity"/>
    <property type="evidence" value="ECO:0007669"/>
    <property type="project" value="TreeGrafter"/>
</dbReference>
<dbReference type="STRING" id="314230.DSM3645_00370"/>
<organism evidence="3 4">
    <name type="scientific">Blastopirellula marina DSM 3645</name>
    <dbReference type="NCBI Taxonomy" id="314230"/>
    <lineage>
        <taxon>Bacteria</taxon>
        <taxon>Pseudomonadati</taxon>
        <taxon>Planctomycetota</taxon>
        <taxon>Planctomycetia</taxon>
        <taxon>Pirellulales</taxon>
        <taxon>Pirellulaceae</taxon>
        <taxon>Blastopirellula</taxon>
    </lineage>
</organism>
<evidence type="ECO:0000313" key="4">
    <source>
        <dbReference type="Proteomes" id="UP000004358"/>
    </source>
</evidence>
<dbReference type="InterPro" id="IPR036514">
    <property type="entry name" value="SGNH_hydro_sf"/>
</dbReference>
<dbReference type="CDD" id="cd01820">
    <property type="entry name" value="PAF_acetylesterase_like"/>
    <property type="match status" value="1"/>
</dbReference>
<dbReference type="Pfam" id="PF13472">
    <property type="entry name" value="Lipase_GDSL_2"/>
    <property type="match status" value="1"/>
</dbReference>
<keyword evidence="1" id="KW-0732">Signal</keyword>
<feature type="domain" description="SGNH hydrolase-type esterase" evidence="2">
    <location>
        <begin position="67"/>
        <end position="230"/>
    </location>
</feature>
<dbReference type="InterPro" id="IPR051532">
    <property type="entry name" value="Ester_Hydrolysis_Enzymes"/>
</dbReference>
<dbReference type="SUPFAM" id="SSF52266">
    <property type="entry name" value="SGNH hydrolase"/>
    <property type="match status" value="1"/>
</dbReference>
<dbReference type="EMBL" id="AANZ01000002">
    <property type="protein sequence ID" value="EAQ82122.1"/>
    <property type="molecule type" value="Genomic_DNA"/>
</dbReference>
<proteinExistence type="predicted"/>
<protein>
    <submittedName>
        <fullName evidence="3">Mucin-desulfating sulfatase (N-acetylglucosamine-6-sulfatase)</fullName>
    </submittedName>
</protein>
<name>A3ZME9_9BACT</name>
<evidence type="ECO:0000313" key="3">
    <source>
        <dbReference type="EMBL" id="EAQ82122.1"/>
    </source>
</evidence>
<dbReference type="RefSeq" id="WP_002649964.1">
    <property type="nucleotide sequence ID" value="NZ_AANZ01000002.1"/>
</dbReference>
<dbReference type="InterPro" id="IPR013830">
    <property type="entry name" value="SGNH_hydro"/>
</dbReference>
<reference evidence="3 4" key="1">
    <citation type="submission" date="2006-02" db="EMBL/GenBank/DDBJ databases">
        <authorList>
            <person name="Amann R."/>
            <person name="Ferriera S."/>
            <person name="Johnson J."/>
            <person name="Kravitz S."/>
            <person name="Halpern A."/>
            <person name="Remington K."/>
            <person name="Beeson K."/>
            <person name="Tran B."/>
            <person name="Rogers Y.-H."/>
            <person name="Friedman R."/>
            <person name="Venter J.C."/>
        </authorList>
    </citation>
    <scope>NUCLEOTIDE SEQUENCE [LARGE SCALE GENOMIC DNA]</scope>
    <source>
        <strain evidence="3 4">DSM 3645</strain>
    </source>
</reference>
<sequence>MLRIWMIGMLASLAVVSFSHAEDAATKEAVKPAAVTPEPRDAQWWTDRHAQKLAAAKAQDKIDLLMIGDSITHGWENKGKEVFAEFYADRNPHNIGFSGDRTEHVLWRFDHGALDNMSPKLAVLMIGTNNVGHRKDPSQDTADGIQLIVEELREKLPETKVLILGIFPRSANKNDEMRKLNDGTNEIIKDLADGENVFFLNINDTFLTEDGVLSKEVMPDLLHPHAKGYRMWAEAVEPTIAKLMGDKEKK</sequence>
<feature type="chain" id="PRO_5002663517" evidence="1">
    <location>
        <begin position="22"/>
        <end position="250"/>
    </location>
</feature>